<evidence type="ECO:0000313" key="3">
    <source>
        <dbReference type="EMBL" id="GAQ82023.1"/>
    </source>
</evidence>
<organism evidence="3 4">
    <name type="scientific">Klebsormidium nitens</name>
    <name type="common">Green alga</name>
    <name type="synonym">Ulothrix nitens</name>
    <dbReference type="NCBI Taxonomy" id="105231"/>
    <lineage>
        <taxon>Eukaryota</taxon>
        <taxon>Viridiplantae</taxon>
        <taxon>Streptophyta</taxon>
        <taxon>Klebsormidiophyceae</taxon>
        <taxon>Klebsormidiales</taxon>
        <taxon>Klebsormidiaceae</taxon>
        <taxon>Klebsormidium</taxon>
    </lineage>
</organism>
<feature type="compositionally biased region" description="Basic and acidic residues" evidence="2">
    <location>
        <begin position="346"/>
        <end position="358"/>
    </location>
</feature>
<evidence type="ECO:0000256" key="2">
    <source>
        <dbReference type="SAM" id="MobiDB-lite"/>
    </source>
</evidence>
<evidence type="ECO:0000313" key="4">
    <source>
        <dbReference type="Proteomes" id="UP000054558"/>
    </source>
</evidence>
<name>A0A0U9HJE8_KLENI</name>
<feature type="compositionally biased region" description="Acidic residues" evidence="2">
    <location>
        <begin position="287"/>
        <end position="308"/>
    </location>
</feature>
<feature type="compositionally biased region" description="Basic and acidic residues" evidence="2">
    <location>
        <begin position="246"/>
        <end position="258"/>
    </location>
</feature>
<protein>
    <submittedName>
        <fullName evidence="3">Uncharacterized protein</fullName>
    </submittedName>
</protein>
<keyword evidence="1" id="KW-0175">Coiled coil</keyword>
<feature type="region of interest" description="Disordered" evidence="2">
    <location>
        <begin position="287"/>
        <end position="369"/>
    </location>
</feature>
<feature type="compositionally biased region" description="Acidic residues" evidence="2">
    <location>
        <begin position="315"/>
        <end position="325"/>
    </location>
</feature>
<feature type="region of interest" description="Disordered" evidence="2">
    <location>
        <begin position="197"/>
        <end position="270"/>
    </location>
</feature>
<feature type="compositionally biased region" description="Basic and acidic residues" evidence="2">
    <location>
        <begin position="197"/>
        <end position="211"/>
    </location>
</feature>
<dbReference type="Proteomes" id="UP000054558">
    <property type="component" value="Unassembled WGS sequence"/>
</dbReference>
<feature type="compositionally biased region" description="Acidic residues" evidence="2">
    <location>
        <begin position="359"/>
        <end position="369"/>
    </location>
</feature>
<feature type="compositionally biased region" description="Basic and acidic residues" evidence="2">
    <location>
        <begin position="219"/>
        <end position="234"/>
    </location>
</feature>
<feature type="coiled-coil region" evidence="1">
    <location>
        <begin position="83"/>
        <end position="126"/>
    </location>
</feature>
<keyword evidence="4" id="KW-1185">Reference proteome</keyword>
<evidence type="ECO:0000256" key="1">
    <source>
        <dbReference type="SAM" id="Coils"/>
    </source>
</evidence>
<sequence length="478" mass="53384">MSRAVCKLLRSPVSGPDVLLAPDWKKASAQFSAPGRALVPSRGFTATQIVCGGGPKQKEGPIWGRSLRKLGLMEKWKDAKKERIKVAIERQKLERERRAIRRELQLAMEERRRAEHERKLAELARAGIIVEGGLDERAKKEDLLSALRTGQPVREPWQEGLEKITMKDIQETFATPVNLEALREAGVFDEKGVLGAERGRDRRATPEKPGDNDWGLRPAPREDQVSLDDLREIFRGGVTEGASKGGARDRVPRGVKSEIEEDLENREREHAVLEGITVPETVAEAEDLFCGEERGEEWEQWEGGSESEGEGREADGEEGLSEEEDALLRGEEGVSNSEAFGASKSIDSDLRNGLRIHEEDGEEDTWGDDDFEVLRERPVAAYQHSWDAILEEGDPSGNGESAEAGGNQVVNPYSGWVRVYTKPKKTKRGRIIPLEKRGNSSARIKFLLETVHERQEGEVGKTEEEQDAQLEQELMQAT</sequence>
<accession>A0A0U9HJE8</accession>
<gene>
    <name evidence="3" type="ORF">KFL_000980100</name>
</gene>
<feature type="region of interest" description="Disordered" evidence="2">
    <location>
        <begin position="455"/>
        <end position="478"/>
    </location>
</feature>
<feature type="region of interest" description="Disordered" evidence="2">
    <location>
        <begin position="390"/>
        <end position="409"/>
    </location>
</feature>
<reference evidence="3 4" key="1">
    <citation type="journal article" date="2014" name="Nat. Commun.">
        <title>Klebsormidium flaccidum genome reveals primary factors for plant terrestrial adaptation.</title>
        <authorList>
            <person name="Hori K."/>
            <person name="Maruyama F."/>
            <person name="Fujisawa T."/>
            <person name="Togashi T."/>
            <person name="Yamamoto N."/>
            <person name="Seo M."/>
            <person name="Sato S."/>
            <person name="Yamada T."/>
            <person name="Mori H."/>
            <person name="Tajima N."/>
            <person name="Moriyama T."/>
            <person name="Ikeuchi M."/>
            <person name="Watanabe M."/>
            <person name="Wada H."/>
            <person name="Kobayashi K."/>
            <person name="Saito M."/>
            <person name="Masuda T."/>
            <person name="Sasaki-Sekimoto Y."/>
            <person name="Mashiguchi K."/>
            <person name="Awai K."/>
            <person name="Shimojima M."/>
            <person name="Masuda S."/>
            <person name="Iwai M."/>
            <person name="Nobusawa T."/>
            <person name="Narise T."/>
            <person name="Kondo S."/>
            <person name="Saito H."/>
            <person name="Sato R."/>
            <person name="Murakawa M."/>
            <person name="Ihara Y."/>
            <person name="Oshima-Yamada Y."/>
            <person name="Ohtaka K."/>
            <person name="Satoh M."/>
            <person name="Sonobe K."/>
            <person name="Ishii M."/>
            <person name="Ohtani R."/>
            <person name="Kanamori-Sato M."/>
            <person name="Honoki R."/>
            <person name="Miyazaki D."/>
            <person name="Mochizuki H."/>
            <person name="Umetsu J."/>
            <person name="Higashi K."/>
            <person name="Shibata D."/>
            <person name="Kamiya Y."/>
            <person name="Sato N."/>
            <person name="Nakamura Y."/>
            <person name="Tabata S."/>
            <person name="Ida S."/>
            <person name="Kurokawa K."/>
            <person name="Ohta H."/>
        </authorList>
    </citation>
    <scope>NUCLEOTIDE SEQUENCE [LARGE SCALE GENOMIC DNA]</scope>
    <source>
        <strain evidence="3 4">NIES-2285</strain>
    </source>
</reference>
<dbReference type="AlphaFoldDB" id="A0A0U9HJE8"/>
<proteinExistence type="predicted"/>
<dbReference type="EMBL" id="DF237047">
    <property type="protein sequence ID" value="GAQ82023.1"/>
    <property type="molecule type" value="Genomic_DNA"/>
</dbReference>